<feature type="domain" description="Conserved oligomeric complex COG6 N-terminal" evidence="12">
    <location>
        <begin position="62"/>
        <end position="174"/>
    </location>
</feature>
<gene>
    <name evidence="14" type="ORF">BO85DRAFT_424732</name>
</gene>
<evidence type="ECO:0000256" key="10">
    <source>
        <dbReference type="RuleBase" id="RU365075"/>
    </source>
</evidence>
<dbReference type="Proteomes" id="UP000249526">
    <property type="component" value="Unassembled WGS sequence"/>
</dbReference>
<dbReference type="InterPro" id="IPR048369">
    <property type="entry name" value="COG6_C"/>
</dbReference>
<dbReference type="GO" id="GO:0000139">
    <property type="term" value="C:Golgi membrane"/>
    <property type="evidence" value="ECO:0007669"/>
    <property type="project" value="UniProtKB-SubCell"/>
</dbReference>
<keyword evidence="7 10" id="KW-0472">Membrane</keyword>
<feature type="compositionally biased region" description="Low complexity" evidence="11">
    <location>
        <begin position="12"/>
        <end position="26"/>
    </location>
</feature>
<feature type="region of interest" description="Disordered" evidence="11">
    <location>
        <begin position="1"/>
        <end position="35"/>
    </location>
</feature>
<accession>A0A8G1R2V3</accession>
<dbReference type="EMBL" id="KZ825067">
    <property type="protein sequence ID" value="RAH55885.1"/>
    <property type="molecule type" value="Genomic_DNA"/>
</dbReference>
<evidence type="ECO:0000256" key="11">
    <source>
        <dbReference type="SAM" id="MobiDB-lite"/>
    </source>
</evidence>
<dbReference type="SMART" id="SM01087">
    <property type="entry name" value="COG6"/>
    <property type="match status" value="1"/>
</dbReference>
<keyword evidence="6 10" id="KW-0333">Golgi apparatus</keyword>
<dbReference type="GO" id="GO:0015031">
    <property type="term" value="P:protein transport"/>
    <property type="evidence" value="ECO:0007669"/>
    <property type="project" value="UniProtKB-KW"/>
</dbReference>
<dbReference type="Pfam" id="PF06419">
    <property type="entry name" value="COG6_N"/>
    <property type="match status" value="1"/>
</dbReference>
<keyword evidence="4 10" id="KW-0813">Transport</keyword>
<evidence type="ECO:0000313" key="15">
    <source>
        <dbReference type="Proteomes" id="UP000249526"/>
    </source>
</evidence>
<dbReference type="GO" id="GO:0017119">
    <property type="term" value="C:Golgi transport complex"/>
    <property type="evidence" value="ECO:0007669"/>
    <property type="project" value="UniProtKB-UniRule"/>
</dbReference>
<evidence type="ECO:0000256" key="4">
    <source>
        <dbReference type="ARBA" id="ARBA00022448"/>
    </source>
</evidence>
<reference evidence="14 15" key="1">
    <citation type="submission" date="2018-02" db="EMBL/GenBank/DDBJ databases">
        <title>The genomes of Aspergillus section Nigri reveals drivers in fungal speciation.</title>
        <authorList>
            <consortium name="DOE Joint Genome Institute"/>
            <person name="Vesth T.C."/>
            <person name="Nybo J."/>
            <person name="Theobald S."/>
            <person name="Brandl J."/>
            <person name="Frisvad J.C."/>
            <person name="Nielsen K.F."/>
            <person name="Lyhne E.K."/>
            <person name="Kogle M.E."/>
            <person name="Kuo A."/>
            <person name="Riley R."/>
            <person name="Clum A."/>
            <person name="Nolan M."/>
            <person name="Lipzen A."/>
            <person name="Salamov A."/>
            <person name="Henrissat B."/>
            <person name="Wiebenga A."/>
            <person name="De vries R.P."/>
            <person name="Grigoriev I.V."/>
            <person name="Mortensen U.H."/>
            <person name="Andersen M.R."/>
            <person name="Baker S.E."/>
        </authorList>
    </citation>
    <scope>NUCLEOTIDE SEQUENCE [LARGE SCALE GENOMIC DNA]</scope>
    <source>
        <strain evidence="14 15">CBS 112811</strain>
    </source>
</reference>
<evidence type="ECO:0000256" key="3">
    <source>
        <dbReference type="ARBA" id="ARBA00020973"/>
    </source>
</evidence>
<evidence type="ECO:0000256" key="8">
    <source>
        <dbReference type="ARBA" id="ARBA00031348"/>
    </source>
</evidence>
<dbReference type="PANTHER" id="PTHR21506:SF0">
    <property type="entry name" value="CONSERVED OLIGOMERIC GOLGI COMPLEX SUBUNIT 6"/>
    <property type="match status" value="1"/>
</dbReference>
<dbReference type="RefSeq" id="XP_025513807.1">
    <property type="nucleotide sequence ID" value="XM_025658053.1"/>
</dbReference>
<dbReference type="Pfam" id="PF20653">
    <property type="entry name" value="COG6_C"/>
    <property type="match status" value="1"/>
</dbReference>
<dbReference type="InterPro" id="IPR010490">
    <property type="entry name" value="COG6"/>
</dbReference>
<comment type="subcellular location">
    <subcellularLocation>
        <location evidence="1 10">Golgi apparatus membrane</location>
        <topology evidence="1 10">Peripheral membrane protein</topology>
    </subcellularLocation>
</comment>
<evidence type="ECO:0000256" key="2">
    <source>
        <dbReference type="ARBA" id="ARBA00011023"/>
    </source>
</evidence>
<comment type="similarity">
    <text evidence="2 10">Belongs to the COG6 family.</text>
</comment>
<comment type="function">
    <text evidence="9">Acts as a component of the peripheral membrane COG complex that is involved in intra-Golgi protein trafficking. COG is located at the cis-Golgi, and regulates tethering of retrograde intra-Golgi vesicles and possibly a number of other membrane trafficking events.</text>
</comment>
<evidence type="ECO:0000256" key="7">
    <source>
        <dbReference type="ARBA" id="ARBA00023136"/>
    </source>
</evidence>
<proteinExistence type="inferred from homology"/>
<comment type="function">
    <text evidence="10">Acts as component of the peripheral membrane COG complex that is involved in intra-Golgi protein trafficking. COG is located at the cis-Golgi, and regulates tethering of retrograde intra-Golgi vesicles and possibly a number of other membrane trafficking events.</text>
</comment>
<feature type="domain" description="Conserved Oligomeric Golgi complex subunit 6 C-terminal" evidence="13">
    <location>
        <begin position="207"/>
        <end position="742"/>
    </location>
</feature>
<dbReference type="InterPro" id="IPR048368">
    <property type="entry name" value="COG6_N"/>
</dbReference>
<name>A0A8G1R2V3_9EURO</name>
<evidence type="ECO:0000256" key="9">
    <source>
        <dbReference type="ARBA" id="ARBA00043873"/>
    </source>
</evidence>
<dbReference type="PANTHER" id="PTHR21506">
    <property type="entry name" value="COMPONENT OF OLIGOMERIC GOLGI COMPLEX 6"/>
    <property type="match status" value="1"/>
</dbReference>
<evidence type="ECO:0000256" key="5">
    <source>
        <dbReference type="ARBA" id="ARBA00022927"/>
    </source>
</evidence>
<dbReference type="AlphaFoldDB" id="A0A8G1R2V3"/>
<evidence type="ECO:0000313" key="14">
    <source>
        <dbReference type="EMBL" id="RAH55885.1"/>
    </source>
</evidence>
<keyword evidence="15" id="KW-1185">Reference proteome</keyword>
<feature type="compositionally biased region" description="Pro residues" evidence="11">
    <location>
        <begin position="496"/>
        <end position="511"/>
    </location>
</feature>
<evidence type="ECO:0000259" key="12">
    <source>
        <dbReference type="Pfam" id="PF06419"/>
    </source>
</evidence>
<organism evidence="14 15">
    <name type="scientific">Aspergillus piperis CBS 112811</name>
    <dbReference type="NCBI Taxonomy" id="1448313"/>
    <lineage>
        <taxon>Eukaryota</taxon>
        <taxon>Fungi</taxon>
        <taxon>Dikarya</taxon>
        <taxon>Ascomycota</taxon>
        <taxon>Pezizomycotina</taxon>
        <taxon>Eurotiomycetes</taxon>
        <taxon>Eurotiomycetidae</taxon>
        <taxon>Eurotiales</taxon>
        <taxon>Aspergillaceae</taxon>
        <taxon>Aspergillus</taxon>
        <taxon>Aspergillus subgen. Circumdati</taxon>
    </lineage>
</organism>
<comment type="subunit">
    <text evidence="10">Component of the conserved oligomeric Golgi complex.</text>
</comment>
<keyword evidence="5 10" id="KW-0653">Protein transport</keyword>
<feature type="region of interest" description="Disordered" evidence="11">
    <location>
        <begin position="490"/>
        <end position="520"/>
    </location>
</feature>
<evidence type="ECO:0000256" key="1">
    <source>
        <dbReference type="ARBA" id="ARBA00004395"/>
    </source>
</evidence>
<evidence type="ECO:0000259" key="13">
    <source>
        <dbReference type="Pfam" id="PF20653"/>
    </source>
</evidence>
<evidence type="ECO:0000256" key="6">
    <source>
        <dbReference type="ARBA" id="ARBA00023034"/>
    </source>
</evidence>
<dbReference type="GO" id="GO:0006891">
    <property type="term" value="P:intra-Golgi vesicle-mediated transport"/>
    <property type="evidence" value="ECO:0007669"/>
    <property type="project" value="UniProtKB-UniRule"/>
</dbReference>
<dbReference type="GeneID" id="37161455"/>
<protein>
    <recommendedName>
        <fullName evidence="3 10">Conserved oligomeric Golgi complex subunit 6</fullName>
        <shortName evidence="10">COG complex subunit 6</shortName>
    </recommendedName>
    <alternativeName>
        <fullName evidence="8 10">Component of oligomeric Golgi complex 6</fullName>
    </alternativeName>
</protein>
<sequence length="743" mass="82377">MASYFPPNGVISSHGSTRASSPASSPLSPPVHQRSNALSNRLTSVLSASYADSDIRDALETLSLRGIHNTAEVRRQLRLDVQKEVVDSNAEIVRDFGLVAEQLKRIGTVITNLNQTCDEMRKHIVSARQETAPVLEEASALMKQKKEAETKQELLEAFTQHFIVPDEDLLILTHAEEPIDDHFFEVLARVKQVYRDCEALLGGENERLGLELMEKSSRSLNSAYQKLYRWIQKEFRSLNLEDPRISSSIRRVLRVLAERPSLFHSCLDFFAEARDYVLSDAFHYALTDAVSGTTGDTNVKPIEFSAHDPLRYIGDMLAWVHSTTVSEREALEALFVADGEELAKGIQAGLSSEPWSRIDKDKEVSFDGQKALSDLVNRDLIGVSRALRQRVELVIQGHDDPVTCYKVVNLLSFYQTTFSKLLGPQSNLAELLETLEKFTFNHFETLMHDEVNNISTDPSALTPPADLSAPQFLQDALEVLTSLMKTHEASYGADPIPTPGPKPTFSSPPPQDTTTTSTENKFTPVLHSALEPFLDLAKSSAADLPSHTTQTIYLTNIHLTVRTTISPYPFASTTHLSPIQTALSTLRTDLLEIQHRYLLTSSGLQTLLTALEPFSPQQPPSDQEQKSLSKPNISDILTLPAFQPQALVDISQQLDDFLPSALMDATENLKRVASATFVKSVTEDAVEAFCRDFEFVEGMVIAADNEARGGVVDGDESEEGEEEKGGLRKLFPRTTGEIRVLLS</sequence>